<evidence type="ECO:0000313" key="4">
    <source>
        <dbReference type="EMBL" id="GCF10417.1"/>
    </source>
</evidence>
<dbReference type="PANTHER" id="PTHR12526">
    <property type="entry name" value="GLYCOSYLTRANSFERASE"/>
    <property type="match status" value="1"/>
</dbReference>
<dbReference type="Pfam" id="PF00534">
    <property type="entry name" value="Glycos_transf_1"/>
    <property type="match status" value="1"/>
</dbReference>
<protein>
    <submittedName>
        <fullName evidence="4">Glycosyl transferase</fullName>
    </submittedName>
</protein>
<dbReference type="EMBL" id="BIXY01000069">
    <property type="protein sequence ID" value="GCF10417.1"/>
    <property type="molecule type" value="Genomic_DNA"/>
</dbReference>
<reference evidence="4 5" key="1">
    <citation type="submission" date="2019-01" db="EMBL/GenBank/DDBJ databases">
        <title>Draft genome sequence of Dictyobacter sp. Uno17.</title>
        <authorList>
            <person name="Wang C.M."/>
            <person name="Zheng Y."/>
            <person name="Sakai Y."/>
            <person name="Abe K."/>
            <person name="Yokota A."/>
            <person name="Yabe S."/>
        </authorList>
    </citation>
    <scope>NUCLEOTIDE SEQUENCE [LARGE SCALE GENOMIC DNA]</scope>
    <source>
        <strain evidence="4 5">Uno17</strain>
    </source>
</reference>
<evidence type="ECO:0000259" key="3">
    <source>
        <dbReference type="Pfam" id="PF00534"/>
    </source>
</evidence>
<keyword evidence="1" id="KW-0328">Glycosyltransferase</keyword>
<dbReference type="SUPFAM" id="SSF53756">
    <property type="entry name" value="UDP-Glycosyltransferase/glycogen phosphorylase"/>
    <property type="match status" value="1"/>
</dbReference>
<organism evidence="4 5">
    <name type="scientific">Dictyobacter arantiisoli</name>
    <dbReference type="NCBI Taxonomy" id="2014874"/>
    <lineage>
        <taxon>Bacteria</taxon>
        <taxon>Bacillati</taxon>
        <taxon>Chloroflexota</taxon>
        <taxon>Ktedonobacteria</taxon>
        <taxon>Ktedonobacterales</taxon>
        <taxon>Dictyobacteraceae</taxon>
        <taxon>Dictyobacter</taxon>
    </lineage>
</organism>
<name>A0A5A5TGC8_9CHLR</name>
<dbReference type="InterPro" id="IPR001296">
    <property type="entry name" value="Glyco_trans_1"/>
</dbReference>
<dbReference type="Proteomes" id="UP000322530">
    <property type="component" value="Unassembled WGS sequence"/>
</dbReference>
<accession>A0A5A5TGC8</accession>
<evidence type="ECO:0000313" key="5">
    <source>
        <dbReference type="Proteomes" id="UP000322530"/>
    </source>
</evidence>
<dbReference type="GO" id="GO:0016757">
    <property type="term" value="F:glycosyltransferase activity"/>
    <property type="evidence" value="ECO:0007669"/>
    <property type="project" value="UniProtKB-KW"/>
</dbReference>
<keyword evidence="2 4" id="KW-0808">Transferase</keyword>
<keyword evidence="5" id="KW-1185">Reference proteome</keyword>
<sequence>MILSKIVKHIRLNAYVNKPQFQVCMHVLGPARYNYRVMNDAFALHKAGYKVTILDVVGSCDGCTKEVIEGISFKHVVAPGWFIPSQFKFCFVLKLIVMIMRCTFSLLLTQADIYHAHVEHTFLASYLAARIRRKTLIFDTPELTMFGPNILRWPLLRQMAIWIIRLMSKNCTVHITGSPLYKPILTDLYGNKCVQVIRHIPPHRVVVENTLFQQTLLLAPETQIALYQGNLQEDRELDTLVLAAVYLNPGIAIVMMGDDYGNCKSRLQTLIQREQLADRVKIIPAVPYAQLLDWTASATIGLTVLPPTYSLSIRLCLPNKFFEYVMAGLPILSSRLDAIAEMIQLYDIGHVLDEYTPYQIGQAINLMLADQDELLRMQANTRTALKSGLTWEEESQKLVQIYHKVFDAHHHWDLTV</sequence>
<dbReference type="Gene3D" id="3.40.50.2000">
    <property type="entry name" value="Glycogen Phosphorylase B"/>
    <property type="match status" value="2"/>
</dbReference>
<evidence type="ECO:0000256" key="2">
    <source>
        <dbReference type="ARBA" id="ARBA00022679"/>
    </source>
</evidence>
<feature type="domain" description="Glycosyl transferase family 1" evidence="3">
    <location>
        <begin position="216"/>
        <end position="382"/>
    </location>
</feature>
<dbReference type="AlphaFoldDB" id="A0A5A5TGC8"/>
<proteinExistence type="predicted"/>
<comment type="caution">
    <text evidence="4">The sequence shown here is derived from an EMBL/GenBank/DDBJ whole genome shotgun (WGS) entry which is preliminary data.</text>
</comment>
<dbReference type="PANTHER" id="PTHR12526:SF629">
    <property type="entry name" value="TEICHURONIC ACID BIOSYNTHESIS GLYCOSYLTRANSFERASE TUAH-RELATED"/>
    <property type="match status" value="1"/>
</dbReference>
<evidence type="ECO:0000256" key="1">
    <source>
        <dbReference type="ARBA" id="ARBA00022676"/>
    </source>
</evidence>
<gene>
    <name evidence="4" type="ORF">KDI_39810</name>
</gene>